<dbReference type="AlphaFoldDB" id="A0A6L5YBJ9"/>
<keyword evidence="12" id="KW-0732">Signal</keyword>
<reference evidence="13 14" key="1">
    <citation type="submission" date="2019-08" db="EMBL/GenBank/DDBJ databases">
        <title>In-depth cultivation of the pig gut microbiome towards novel bacterial diversity and tailored functional studies.</title>
        <authorList>
            <person name="Wylensek D."/>
            <person name="Hitch T.C.A."/>
            <person name="Clavel T."/>
        </authorList>
    </citation>
    <scope>NUCLEOTIDE SEQUENCE [LARGE SCALE GENOMIC DNA]</scope>
    <source>
        <strain evidence="13 14">SM-530-WT-4B</strain>
    </source>
</reference>
<evidence type="ECO:0000256" key="10">
    <source>
        <dbReference type="SAM" id="MobiDB-lite"/>
    </source>
</evidence>
<dbReference type="PRINTS" id="PR01853">
    <property type="entry name" value="YAJCTRNLCASE"/>
</dbReference>
<feature type="compositionally biased region" description="Basic and acidic residues" evidence="10">
    <location>
        <begin position="125"/>
        <end position="135"/>
    </location>
</feature>
<evidence type="ECO:0000313" key="13">
    <source>
        <dbReference type="EMBL" id="MST55515.1"/>
    </source>
</evidence>
<evidence type="ECO:0000256" key="12">
    <source>
        <dbReference type="SAM" id="SignalP"/>
    </source>
</evidence>
<dbReference type="EMBL" id="VUNH01000005">
    <property type="protein sequence ID" value="MST55515.1"/>
    <property type="molecule type" value="Genomic_DNA"/>
</dbReference>
<evidence type="ECO:0000256" key="2">
    <source>
        <dbReference type="ARBA" id="ARBA00006742"/>
    </source>
</evidence>
<proteinExistence type="inferred from homology"/>
<evidence type="ECO:0000256" key="8">
    <source>
        <dbReference type="ARBA" id="ARBA00023010"/>
    </source>
</evidence>
<dbReference type="PANTHER" id="PTHR33909">
    <property type="entry name" value="SEC TRANSLOCON ACCESSORY COMPLEX SUBUNIT YAJC"/>
    <property type="match status" value="1"/>
</dbReference>
<dbReference type="RefSeq" id="WP_154528614.1">
    <property type="nucleotide sequence ID" value="NZ_JAXDZJ010000142.1"/>
</dbReference>
<feature type="region of interest" description="Disordered" evidence="10">
    <location>
        <begin position="117"/>
        <end position="149"/>
    </location>
</feature>
<keyword evidence="3" id="KW-0813">Transport</keyword>
<evidence type="ECO:0000256" key="6">
    <source>
        <dbReference type="ARBA" id="ARBA00022927"/>
    </source>
</evidence>
<evidence type="ECO:0000256" key="5">
    <source>
        <dbReference type="ARBA" id="ARBA00022692"/>
    </source>
</evidence>
<protein>
    <submittedName>
        <fullName evidence="13">Preprotein translocase subunit YajC</fullName>
    </submittedName>
</protein>
<evidence type="ECO:0000256" key="11">
    <source>
        <dbReference type="SAM" id="Phobius"/>
    </source>
</evidence>
<dbReference type="Proteomes" id="UP000473699">
    <property type="component" value="Unassembled WGS sequence"/>
</dbReference>
<dbReference type="InterPro" id="IPR003849">
    <property type="entry name" value="Preprotein_translocase_YajC"/>
</dbReference>
<keyword evidence="14" id="KW-1185">Reference proteome</keyword>
<evidence type="ECO:0000256" key="1">
    <source>
        <dbReference type="ARBA" id="ARBA00004162"/>
    </source>
</evidence>
<keyword evidence="5 11" id="KW-0812">Transmembrane</keyword>
<dbReference type="GO" id="GO:0015031">
    <property type="term" value="P:protein transport"/>
    <property type="evidence" value="ECO:0007669"/>
    <property type="project" value="UniProtKB-KW"/>
</dbReference>
<dbReference type="NCBIfam" id="TIGR00739">
    <property type="entry name" value="yajC"/>
    <property type="match status" value="1"/>
</dbReference>
<evidence type="ECO:0000256" key="7">
    <source>
        <dbReference type="ARBA" id="ARBA00022989"/>
    </source>
</evidence>
<dbReference type="Pfam" id="PF02699">
    <property type="entry name" value="YajC"/>
    <property type="match status" value="1"/>
</dbReference>
<keyword evidence="6" id="KW-0653">Protein transport</keyword>
<dbReference type="PANTHER" id="PTHR33909:SF1">
    <property type="entry name" value="SEC TRANSLOCON ACCESSORY COMPLEX SUBUNIT YAJC"/>
    <property type="match status" value="1"/>
</dbReference>
<evidence type="ECO:0000256" key="9">
    <source>
        <dbReference type="ARBA" id="ARBA00023136"/>
    </source>
</evidence>
<keyword evidence="9 11" id="KW-0472">Membrane</keyword>
<feature type="signal peptide" evidence="12">
    <location>
        <begin position="1"/>
        <end position="20"/>
    </location>
</feature>
<feature type="chain" id="PRO_5027078504" evidence="12">
    <location>
        <begin position="21"/>
        <end position="149"/>
    </location>
</feature>
<comment type="similarity">
    <text evidence="2">Belongs to the YajC family.</text>
</comment>
<gene>
    <name evidence="13" type="primary">yajC</name>
    <name evidence="13" type="ORF">FYJ74_05640</name>
</gene>
<evidence type="ECO:0000256" key="4">
    <source>
        <dbReference type="ARBA" id="ARBA00022475"/>
    </source>
</evidence>
<sequence>MKKTLFASLFALLSAGEAFAADAPAAAPAAQGGSALQAFFPLIIFVVIFYFFILRPQKKRQKTHDSLVNSLQRGDRVITAGGFFGIVREVKDDSVIIEIAEGLVARVLKSSISTKISPEAPKAAPKAEEAAKPEESVTPEEAPAAEDKQ</sequence>
<dbReference type="GO" id="GO:0005886">
    <property type="term" value="C:plasma membrane"/>
    <property type="evidence" value="ECO:0007669"/>
    <property type="project" value="UniProtKB-SubCell"/>
</dbReference>
<comment type="subcellular location">
    <subcellularLocation>
        <location evidence="1">Cell membrane</location>
        <topology evidence="1">Single-pass membrane protein</topology>
    </subcellularLocation>
</comment>
<dbReference type="GeneID" id="90985524"/>
<keyword evidence="8" id="KW-0811">Translocation</keyword>
<evidence type="ECO:0000313" key="14">
    <source>
        <dbReference type="Proteomes" id="UP000473699"/>
    </source>
</evidence>
<keyword evidence="7 11" id="KW-1133">Transmembrane helix</keyword>
<name>A0A6L5YBJ9_9BACT</name>
<organism evidence="13 14">
    <name type="scientific">Pyramidobacter porci</name>
    <dbReference type="NCBI Taxonomy" id="2605789"/>
    <lineage>
        <taxon>Bacteria</taxon>
        <taxon>Thermotogati</taxon>
        <taxon>Synergistota</taxon>
        <taxon>Synergistia</taxon>
        <taxon>Synergistales</taxon>
        <taxon>Dethiosulfovibrionaceae</taxon>
        <taxon>Pyramidobacter</taxon>
    </lineage>
</organism>
<dbReference type="SMART" id="SM01323">
    <property type="entry name" value="YajC"/>
    <property type="match status" value="1"/>
</dbReference>
<evidence type="ECO:0000256" key="3">
    <source>
        <dbReference type="ARBA" id="ARBA00022448"/>
    </source>
</evidence>
<feature type="transmembrane region" description="Helical" evidence="11">
    <location>
        <begin position="36"/>
        <end position="54"/>
    </location>
</feature>
<keyword evidence="4" id="KW-1003">Cell membrane</keyword>
<accession>A0A6L5YBJ9</accession>
<comment type="caution">
    <text evidence="13">The sequence shown here is derived from an EMBL/GenBank/DDBJ whole genome shotgun (WGS) entry which is preliminary data.</text>
</comment>